<keyword evidence="3" id="KW-1185">Reference proteome</keyword>
<protein>
    <submittedName>
        <fullName evidence="2">Cadherin EGF LAG seven-pass G-type receptor 1 isoform X2</fullName>
    </submittedName>
</protein>
<comment type="caution">
    <text evidence="2">The sequence shown here is derived from an EMBL/GenBank/DDBJ whole genome shotgun (WGS) entry which is preliminary data.</text>
</comment>
<proteinExistence type="predicted"/>
<name>A0AAD3N142_LATJO</name>
<accession>A0AAD3N142</accession>
<dbReference type="AlphaFoldDB" id="A0AAD3N142"/>
<evidence type="ECO:0000313" key="2">
    <source>
        <dbReference type="EMBL" id="GLD63155.1"/>
    </source>
</evidence>
<dbReference type="EMBL" id="BRZM01000058">
    <property type="protein sequence ID" value="GLD63155.1"/>
    <property type="molecule type" value="Genomic_DNA"/>
</dbReference>
<reference evidence="2" key="1">
    <citation type="submission" date="2022-08" db="EMBL/GenBank/DDBJ databases">
        <title>Genome sequencing of akame (Lates japonicus).</title>
        <authorList>
            <person name="Hashiguchi Y."/>
            <person name="Takahashi H."/>
        </authorList>
    </citation>
    <scope>NUCLEOTIDE SEQUENCE</scope>
    <source>
        <strain evidence="2">Kochi</strain>
    </source>
</reference>
<feature type="region of interest" description="Disordered" evidence="1">
    <location>
        <begin position="226"/>
        <end position="260"/>
    </location>
</feature>
<dbReference type="Proteomes" id="UP001279410">
    <property type="component" value="Unassembled WGS sequence"/>
</dbReference>
<feature type="compositionally biased region" description="Basic and acidic residues" evidence="1">
    <location>
        <begin position="250"/>
        <end position="260"/>
    </location>
</feature>
<sequence length="260" mass="28237">MLTELCNINHGHMRFYHAWLGHTGQSSLSCTEWPSSLLRCSSAPTGCSGLMAYNNSDAMTLHYLLLSSGCLQESLFIFLLLPWSSNKEVRKTLKNAFFTGKKSAPDLAVQHHKGAFTHSIGESTVSPDSTSGQLRVKKEANWLIHSEYHSEDDDIGVVKWNNERQPIHSTPKAASLASNDGGRPGNQCIRSHQAACRFATQVPTGPSAAGIYRETNGGVAMHLKSGTVNEENPDQPAFVRRGGGASGETARGEESQERGK</sequence>
<keyword evidence="2" id="KW-0675">Receptor</keyword>
<evidence type="ECO:0000256" key="1">
    <source>
        <dbReference type="SAM" id="MobiDB-lite"/>
    </source>
</evidence>
<gene>
    <name evidence="2" type="ORF">AKAME5_001480200</name>
</gene>
<organism evidence="2 3">
    <name type="scientific">Lates japonicus</name>
    <name type="common">Japanese lates</name>
    <dbReference type="NCBI Taxonomy" id="270547"/>
    <lineage>
        <taxon>Eukaryota</taxon>
        <taxon>Metazoa</taxon>
        <taxon>Chordata</taxon>
        <taxon>Craniata</taxon>
        <taxon>Vertebrata</taxon>
        <taxon>Euteleostomi</taxon>
        <taxon>Actinopterygii</taxon>
        <taxon>Neopterygii</taxon>
        <taxon>Teleostei</taxon>
        <taxon>Neoteleostei</taxon>
        <taxon>Acanthomorphata</taxon>
        <taxon>Carangaria</taxon>
        <taxon>Carangaria incertae sedis</taxon>
        <taxon>Centropomidae</taxon>
        <taxon>Lates</taxon>
    </lineage>
</organism>
<evidence type="ECO:0000313" key="3">
    <source>
        <dbReference type="Proteomes" id="UP001279410"/>
    </source>
</evidence>